<feature type="region of interest" description="Disordered" evidence="1">
    <location>
        <begin position="50"/>
        <end position="69"/>
    </location>
</feature>
<dbReference type="Proteomes" id="UP000032604">
    <property type="component" value="Chromosome"/>
</dbReference>
<dbReference type="Proteomes" id="UP000266634">
    <property type="component" value="Unassembled WGS sequence"/>
</dbReference>
<protein>
    <submittedName>
        <fullName evidence="4">DUF2945 domain-containing protein</fullName>
    </submittedName>
</protein>
<dbReference type="AlphaFoldDB" id="A0A0D5CI66"/>
<dbReference type="Gene3D" id="2.30.30.1060">
    <property type="match status" value="1"/>
</dbReference>
<evidence type="ECO:0000313" key="5">
    <source>
        <dbReference type="Proteomes" id="UP000032604"/>
    </source>
</evidence>
<dbReference type="Pfam" id="PF11160">
    <property type="entry name" value="Hva1_TUDOR"/>
    <property type="match status" value="1"/>
</dbReference>
<reference evidence="3 5" key="1">
    <citation type="journal article" date="2015" name="Genome Announc.">
        <title>Complete Genome Sequence of Clavibacter michiganensis subsp. insidiosus R1-1 Using PacBio Single-Molecule Real-Time Technology.</title>
        <authorList>
            <person name="Lu Y."/>
            <person name="Samac D.A."/>
            <person name="Glazebrook J."/>
            <person name="Ishimaru C.A."/>
        </authorList>
    </citation>
    <scope>NUCLEOTIDE SEQUENCE [LARGE SCALE GENOMIC DNA]</scope>
    <source>
        <strain evidence="3 5">R1-1</strain>
    </source>
</reference>
<feature type="domain" description="Hypervirulence associated protein TUDOR" evidence="2">
    <location>
        <begin position="7"/>
        <end position="65"/>
    </location>
</feature>
<accession>A0A0D5CI66</accession>
<dbReference type="HOGENOM" id="CLU_180079_1_1_11"/>
<evidence type="ECO:0000256" key="1">
    <source>
        <dbReference type="SAM" id="MobiDB-lite"/>
    </source>
</evidence>
<dbReference type="RefSeq" id="WP_045528525.1">
    <property type="nucleotide sequence ID" value="NZ_CP011043.1"/>
</dbReference>
<reference evidence="4 6" key="2">
    <citation type="submission" date="2018-08" db="EMBL/GenBank/DDBJ databases">
        <title>Genome Sequence of Clavibacter michiganensis Subspecies type strains, and the Atypical Peach-Colored Strains Isolated from Tomato.</title>
        <authorList>
            <person name="Osdaghi E."/>
            <person name="Portier P."/>
            <person name="Briand M."/>
            <person name="Jacques M.-A."/>
        </authorList>
    </citation>
    <scope>NUCLEOTIDE SEQUENCE [LARGE SCALE GENOMIC DNA]</scope>
    <source>
        <strain evidence="4 6">CFBP 6488</strain>
    </source>
</reference>
<evidence type="ECO:0000313" key="6">
    <source>
        <dbReference type="Proteomes" id="UP000266634"/>
    </source>
</evidence>
<evidence type="ECO:0000259" key="2">
    <source>
        <dbReference type="Pfam" id="PF11160"/>
    </source>
</evidence>
<dbReference type="EMBL" id="CP011043">
    <property type="protein sequence ID" value="AJW79338.1"/>
    <property type="molecule type" value="Genomic_DNA"/>
</dbReference>
<sequence>MAELKKGDHVTWNTPQGETHGKVVEEKTKDFQHDGQHFTASSDEPAYIVESDKSGKTAAHKGSALTKKK</sequence>
<proteinExistence type="predicted"/>
<dbReference type="OrthoDB" id="71751at2"/>
<evidence type="ECO:0000313" key="3">
    <source>
        <dbReference type="EMBL" id="AJW79338.1"/>
    </source>
</evidence>
<evidence type="ECO:0000313" key="4">
    <source>
        <dbReference type="EMBL" id="RIJ44129.1"/>
    </source>
</evidence>
<name>A0A0D5CI66_9MICO</name>
<feature type="region of interest" description="Disordered" evidence="1">
    <location>
        <begin position="1"/>
        <end position="20"/>
    </location>
</feature>
<dbReference type="EMBL" id="QWEA01000088">
    <property type="protein sequence ID" value="RIJ44129.1"/>
    <property type="molecule type" value="Genomic_DNA"/>
</dbReference>
<gene>
    <name evidence="4" type="ORF">DZF93_03975</name>
    <name evidence="3" type="ORF">VO01_09565</name>
</gene>
<dbReference type="KEGG" id="cmh:VO01_09565"/>
<dbReference type="PATRIC" id="fig|33014.5.peg.1974"/>
<dbReference type="InterPro" id="IPR021331">
    <property type="entry name" value="Hva1_TUDOR"/>
</dbReference>
<organism evidence="3 5">
    <name type="scientific">Clavibacter michiganensis subsp. insidiosus</name>
    <dbReference type="NCBI Taxonomy" id="33014"/>
    <lineage>
        <taxon>Bacteria</taxon>
        <taxon>Bacillati</taxon>
        <taxon>Actinomycetota</taxon>
        <taxon>Actinomycetes</taxon>
        <taxon>Micrococcales</taxon>
        <taxon>Microbacteriaceae</taxon>
        <taxon>Clavibacter</taxon>
    </lineage>
</organism>